<proteinExistence type="predicted"/>
<dbReference type="AlphaFoldDB" id="A0A151J186"/>
<protein>
    <submittedName>
        <fullName evidence="2">Uncharacterized protein</fullName>
    </submittedName>
</protein>
<feature type="compositionally biased region" description="Polar residues" evidence="1">
    <location>
        <begin position="19"/>
        <end position="28"/>
    </location>
</feature>
<accession>A0A151J186</accession>
<evidence type="ECO:0000313" key="3">
    <source>
        <dbReference type="Proteomes" id="UP000078492"/>
    </source>
</evidence>
<feature type="region of interest" description="Disordered" evidence="1">
    <location>
        <begin position="19"/>
        <end position="66"/>
    </location>
</feature>
<feature type="compositionally biased region" description="Basic residues" evidence="1">
    <location>
        <begin position="47"/>
        <end position="57"/>
    </location>
</feature>
<evidence type="ECO:0000256" key="1">
    <source>
        <dbReference type="SAM" id="MobiDB-lite"/>
    </source>
</evidence>
<keyword evidence="3" id="KW-1185">Reference proteome</keyword>
<name>A0A151J186_9HYME</name>
<reference evidence="2 3" key="1">
    <citation type="submission" date="2015-09" db="EMBL/GenBank/DDBJ databases">
        <title>Trachymyrmex cornetzi WGS genome.</title>
        <authorList>
            <person name="Nygaard S."/>
            <person name="Hu H."/>
            <person name="Boomsma J."/>
            <person name="Zhang G."/>
        </authorList>
    </citation>
    <scope>NUCLEOTIDE SEQUENCE [LARGE SCALE GENOMIC DNA]</scope>
    <source>
        <strain evidence="2">Tcor2-1</strain>
        <tissue evidence="2">Whole body</tissue>
    </source>
</reference>
<sequence length="117" mass="13575">MRDIFFDLPLVSHRTCTQRYDHSPSNGSLRIKKGRRNNTRQDERKNERKRGRTRKSLGRTTEKPSIKQCGFSTTLCVRMQIPICFAAGRHLFVTHSRPYTVADSMVHTRVAVSTRRA</sequence>
<dbReference type="Proteomes" id="UP000078492">
    <property type="component" value="Unassembled WGS sequence"/>
</dbReference>
<organism evidence="2 3">
    <name type="scientific">Trachymyrmex cornetzi</name>
    <dbReference type="NCBI Taxonomy" id="471704"/>
    <lineage>
        <taxon>Eukaryota</taxon>
        <taxon>Metazoa</taxon>
        <taxon>Ecdysozoa</taxon>
        <taxon>Arthropoda</taxon>
        <taxon>Hexapoda</taxon>
        <taxon>Insecta</taxon>
        <taxon>Pterygota</taxon>
        <taxon>Neoptera</taxon>
        <taxon>Endopterygota</taxon>
        <taxon>Hymenoptera</taxon>
        <taxon>Apocrita</taxon>
        <taxon>Aculeata</taxon>
        <taxon>Formicoidea</taxon>
        <taxon>Formicidae</taxon>
        <taxon>Myrmicinae</taxon>
        <taxon>Trachymyrmex</taxon>
    </lineage>
</organism>
<evidence type="ECO:0000313" key="2">
    <source>
        <dbReference type="EMBL" id="KYN15537.1"/>
    </source>
</evidence>
<dbReference type="EMBL" id="KQ980571">
    <property type="protein sequence ID" value="KYN15537.1"/>
    <property type="molecule type" value="Genomic_DNA"/>
</dbReference>
<gene>
    <name evidence="2" type="ORF">ALC57_12238</name>
</gene>